<keyword evidence="4" id="KW-1185">Reference proteome</keyword>
<dbReference type="InterPro" id="IPR025419">
    <property type="entry name" value="DUF4142"/>
</dbReference>
<sequence length="174" mass="18977">MLNIKTMRVAAATLILFAGVARAQEGLNDLEIAHAAYTADKIDIAYAQIALAKTMNPEVRRFAELMIRDHTAVNQGAAALLAKLRVQPEDNAFSQALISGATAKEAQLKALQGVAFDRAYAANELAYHHQVNTILGETWLPTVQNADLKVFLTQALGTFRVHEEHASHMVDSLK</sequence>
<dbReference type="PANTHER" id="PTHR38593">
    <property type="entry name" value="BLR2558 PROTEIN"/>
    <property type="match status" value="1"/>
</dbReference>
<evidence type="ECO:0000259" key="2">
    <source>
        <dbReference type="Pfam" id="PF13628"/>
    </source>
</evidence>
<dbReference type="Pfam" id="PF13628">
    <property type="entry name" value="DUF4142"/>
    <property type="match status" value="1"/>
</dbReference>
<reference evidence="3 4" key="1">
    <citation type="submission" date="2019-05" db="EMBL/GenBank/DDBJ databases">
        <title>Burkholderia sp. DHOD12, isolated from subtropical forest soil.</title>
        <authorList>
            <person name="Gao Z.-H."/>
            <person name="Qiu L.-H."/>
        </authorList>
    </citation>
    <scope>NUCLEOTIDE SEQUENCE [LARGE SCALE GENOMIC DNA]</scope>
    <source>
        <strain evidence="3 4">DHOD12</strain>
    </source>
</reference>
<dbReference type="InterPro" id="IPR012347">
    <property type="entry name" value="Ferritin-like"/>
</dbReference>
<feature type="domain" description="DUF4142" evidence="2">
    <location>
        <begin position="29"/>
        <end position="169"/>
    </location>
</feature>
<evidence type="ECO:0000313" key="3">
    <source>
        <dbReference type="EMBL" id="QCP52758.1"/>
    </source>
</evidence>
<name>A0A4P8IU22_9BURK</name>
<dbReference type="Proteomes" id="UP000298656">
    <property type="component" value="Chromosome 2"/>
</dbReference>
<evidence type="ECO:0000256" key="1">
    <source>
        <dbReference type="SAM" id="SignalP"/>
    </source>
</evidence>
<dbReference type="OrthoDB" id="118677at2"/>
<dbReference type="RefSeq" id="WP_137335529.1">
    <property type="nucleotide sequence ID" value="NZ_CP040078.1"/>
</dbReference>
<dbReference type="EMBL" id="CP040078">
    <property type="protein sequence ID" value="QCP52758.1"/>
    <property type="molecule type" value="Genomic_DNA"/>
</dbReference>
<keyword evidence="1" id="KW-0732">Signal</keyword>
<proteinExistence type="predicted"/>
<feature type="signal peptide" evidence="1">
    <location>
        <begin position="1"/>
        <end position="23"/>
    </location>
</feature>
<protein>
    <submittedName>
        <fullName evidence="3">DUF4142 domain-containing protein</fullName>
    </submittedName>
</protein>
<feature type="chain" id="PRO_5020754860" evidence="1">
    <location>
        <begin position="24"/>
        <end position="174"/>
    </location>
</feature>
<dbReference type="AlphaFoldDB" id="A0A4P8IU22"/>
<dbReference type="Gene3D" id="1.20.1260.10">
    <property type="match status" value="1"/>
</dbReference>
<gene>
    <name evidence="3" type="ORF">FAZ95_26855</name>
</gene>
<dbReference type="PANTHER" id="PTHR38593:SF1">
    <property type="entry name" value="BLR2558 PROTEIN"/>
    <property type="match status" value="1"/>
</dbReference>
<dbReference type="KEGG" id="tvl:FAZ95_26855"/>
<evidence type="ECO:0000313" key="4">
    <source>
        <dbReference type="Proteomes" id="UP000298656"/>
    </source>
</evidence>
<accession>A0A4P8IU22</accession>
<organism evidence="3 4">
    <name type="scientific">Trinickia violacea</name>
    <dbReference type="NCBI Taxonomy" id="2571746"/>
    <lineage>
        <taxon>Bacteria</taxon>
        <taxon>Pseudomonadati</taxon>
        <taxon>Pseudomonadota</taxon>
        <taxon>Betaproteobacteria</taxon>
        <taxon>Burkholderiales</taxon>
        <taxon>Burkholderiaceae</taxon>
        <taxon>Trinickia</taxon>
    </lineage>
</organism>